<evidence type="ECO:0000313" key="1">
    <source>
        <dbReference type="EMBL" id="MBW0503367.1"/>
    </source>
</evidence>
<keyword evidence="2" id="KW-1185">Reference proteome</keyword>
<comment type="caution">
    <text evidence="1">The sequence shown here is derived from an EMBL/GenBank/DDBJ whole genome shotgun (WGS) entry which is preliminary data.</text>
</comment>
<sequence>MVPNYISHQSSASPPQPSSRRFQIKLIKITPRNFNHPILYSSNFNQSFYFQTCLGFTSEAITHSSAQKFSNGHLPKPTTRYSTQETWNRHLEALEKRLLALILERTVDK</sequence>
<evidence type="ECO:0000313" key="2">
    <source>
        <dbReference type="Proteomes" id="UP000765509"/>
    </source>
</evidence>
<organism evidence="1 2">
    <name type="scientific">Austropuccinia psidii MF-1</name>
    <dbReference type="NCBI Taxonomy" id="1389203"/>
    <lineage>
        <taxon>Eukaryota</taxon>
        <taxon>Fungi</taxon>
        <taxon>Dikarya</taxon>
        <taxon>Basidiomycota</taxon>
        <taxon>Pucciniomycotina</taxon>
        <taxon>Pucciniomycetes</taxon>
        <taxon>Pucciniales</taxon>
        <taxon>Sphaerophragmiaceae</taxon>
        <taxon>Austropuccinia</taxon>
    </lineage>
</organism>
<protein>
    <submittedName>
        <fullName evidence="1">Uncharacterized protein</fullName>
    </submittedName>
</protein>
<proteinExistence type="predicted"/>
<dbReference type="Proteomes" id="UP000765509">
    <property type="component" value="Unassembled WGS sequence"/>
</dbReference>
<accession>A0A9Q3HGG6</accession>
<reference evidence="1" key="1">
    <citation type="submission" date="2021-03" db="EMBL/GenBank/DDBJ databases">
        <title>Draft genome sequence of rust myrtle Austropuccinia psidii MF-1, a brazilian biotype.</title>
        <authorList>
            <person name="Quecine M.C."/>
            <person name="Pachon D.M.R."/>
            <person name="Bonatelli M.L."/>
            <person name="Correr F.H."/>
            <person name="Franceschini L.M."/>
            <person name="Leite T.F."/>
            <person name="Margarido G.R.A."/>
            <person name="Almeida C.A."/>
            <person name="Ferrarezi J.A."/>
            <person name="Labate C.A."/>
        </authorList>
    </citation>
    <scope>NUCLEOTIDE SEQUENCE</scope>
    <source>
        <strain evidence="1">MF-1</strain>
    </source>
</reference>
<name>A0A9Q3HGG6_9BASI</name>
<dbReference type="AlphaFoldDB" id="A0A9Q3HGG6"/>
<gene>
    <name evidence="1" type="ORF">O181_043082</name>
</gene>
<dbReference type="EMBL" id="AVOT02017334">
    <property type="protein sequence ID" value="MBW0503367.1"/>
    <property type="molecule type" value="Genomic_DNA"/>
</dbReference>